<evidence type="ECO:0000313" key="2">
    <source>
        <dbReference type="EMBL" id="OAK63674.1"/>
    </source>
</evidence>
<sequence length="130" mass="13978">MLTGCGLWLVALGLYFIFLRSPLLPEDTRFMGSSLAQVRSGLPGLEGWLQRVFTVMGGFIAGTGVLTVFIAWAAIPSGLKGTSWVIALSGALTVALMSAINFDLHSDFRWLLLVPALGWLAGLGFHVARR</sequence>
<feature type="transmembrane region" description="Helical" evidence="1">
    <location>
        <begin position="108"/>
        <end position="128"/>
    </location>
</feature>
<feature type="transmembrane region" description="Helical" evidence="1">
    <location>
        <begin position="84"/>
        <end position="102"/>
    </location>
</feature>
<evidence type="ECO:0000256" key="1">
    <source>
        <dbReference type="SAM" id="Phobius"/>
    </source>
</evidence>
<protein>
    <submittedName>
        <fullName evidence="2">Uncharacterized protein</fullName>
    </submittedName>
</protein>
<evidence type="ECO:0000313" key="3">
    <source>
        <dbReference type="Proteomes" id="UP000077852"/>
    </source>
</evidence>
<gene>
    <name evidence="2" type="ORF">A3K87_16120</name>
</gene>
<reference evidence="2 3" key="1">
    <citation type="submission" date="2016-03" db="EMBL/GenBank/DDBJ databases">
        <title>Genome sequence of Variovorax paradoxus KB5.</title>
        <authorList>
            <person name="Jeong H."/>
            <person name="Hong C.E."/>
            <person name="Jo S.H."/>
            <person name="Park J.M."/>
        </authorList>
    </citation>
    <scope>NUCLEOTIDE SEQUENCE [LARGE SCALE GENOMIC DNA]</scope>
    <source>
        <strain evidence="2 3">KB5</strain>
    </source>
</reference>
<feature type="transmembrane region" description="Helical" evidence="1">
    <location>
        <begin position="49"/>
        <end position="72"/>
    </location>
</feature>
<keyword evidence="1" id="KW-0472">Membrane</keyword>
<comment type="caution">
    <text evidence="2">The sequence shown here is derived from an EMBL/GenBank/DDBJ whole genome shotgun (WGS) entry which is preliminary data.</text>
</comment>
<accession>A0AA91DQA8</accession>
<dbReference type="AlphaFoldDB" id="A0AA91DQA8"/>
<keyword evidence="1" id="KW-0812">Transmembrane</keyword>
<dbReference type="EMBL" id="LVHG01000044">
    <property type="protein sequence ID" value="OAK63674.1"/>
    <property type="molecule type" value="Genomic_DNA"/>
</dbReference>
<keyword evidence="1" id="KW-1133">Transmembrane helix</keyword>
<organism evidence="2 3">
    <name type="scientific">Variovorax paradoxus</name>
    <dbReference type="NCBI Taxonomy" id="34073"/>
    <lineage>
        <taxon>Bacteria</taxon>
        <taxon>Pseudomonadati</taxon>
        <taxon>Pseudomonadota</taxon>
        <taxon>Betaproteobacteria</taxon>
        <taxon>Burkholderiales</taxon>
        <taxon>Comamonadaceae</taxon>
        <taxon>Variovorax</taxon>
    </lineage>
</organism>
<proteinExistence type="predicted"/>
<name>A0AA91DQA8_VARPD</name>
<dbReference type="Proteomes" id="UP000077852">
    <property type="component" value="Unassembled WGS sequence"/>
</dbReference>